<dbReference type="eggNOG" id="COG1879">
    <property type="taxonomic scope" value="Bacteria"/>
</dbReference>
<dbReference type="GO" id="GO:0030313">
    <property type="term" value="C:cell envelope"/>
    <property type="evidence" value="ECO:0007669"/>
    <property type="project" value="UniProtKB-SubCell"/>
</dbReference>
<dbReference type="GO" id="GO:0030246">
    <property type="term" value="F:carbohydrate binding"/>
    <property type="evidence" value="ECO:0007669"/>
    <property type="project" value="UniProtKB-ARBA"/>
</dbReference>
<accession>B7GJK7</accession>
<comment type="subcellular location">
    <subcellularLocation>
        <location evidence="1">Cell envelope</location>
    </subcellularLocation>
</comment>
<evidence type="ECO:0000313" key="5">
    <source>
        <dbReference type="EMBL" id="ACJ33677.1"/>
    </source>
</evidence>
<feature type="domain" description="Periplasmic binding protein" evidence="4">
    <location>
        <begin position="57"/>
        <end position="309"/>
    </location>
</feature>
<evidence type="ECO:0000256" key="1">
    <source>
        <dbReference type="ARBA" id="ARBA00004196"/>
    </source>
</evidence>
<dbReference type="EMBL" id="CP000922">
    <property type="protein sequence ID" value="ACJ33677.1"/>
    <property type="molecule type" value="Genomic_DNA"/>
</dbReference>
<dbReference type="PANTHER" id="PTHR46847">
    <property type="entry name" value="D-ALLOSE-BINDING PERIPLASMIC PROTEIN-RELATED"/>
    <property type="match status" value="1"/>
</dbReference>
<keyword evidence="5" id="KW-0813">Transport</keyword>
<organism evidence="5 6">
    <name type="scientific">Anoxybacillus flavithermus (strain DSM 21510 / WK1)</name>
    <dbReference type="NCBI Taxonomy" id="491915"/>
    <lineage>
        <taxon>Bacteria</taxon>
        <taxon>Bacillati</taxon>
        <taxon>Bacillota</taxon>
        <taxon>Bacilli</taxon>
        <taxon>Bacillales</taxon>
        <taxon>Anoxybacillaceae</taxon>
        <taxon>Anoxybacillus</taxon>
    </lineage>
</organism>
<evidence type="ECO:0000313" key="6">
    <source>
        <dbReference type="Proteomes" id="UP000000742"/>
    </source>
</evidence>
<dbReference type="Gene3D" id="3.40.50.2300">
    <property type="match status" value="2"/>
</dbReference>
<keyword evidence="3" id="KW-0732">Signal</keyword>
<dbReference type="SUPFAM" id="SSF53822">
    <property type="entry name" value="Periplasmic binding protein-like I"/>
    <property type="match status" value="1"/>
</dbReference>
<dbReference type="AlphaFoldDB" id="B7GJK7"/>
<evidence type="ECO:0000256" key="2">
    <source>
        <dbReference type="ARBA" id="ARBA00007639"/>
    </source>
</evidence>
<dbReference type="InterPro" id="IPR025997">
    <property type="entry name" value="SBP_2_dom"/>
</dbReference>
<evidence type="ECO:0000259" key="4">
    <source>
        <dbReference type="Pfam" id="PF13407"/>
    </source>
</evidence>
<proteinExistence type="inferred from homology"/>
<reference evidence="5 6" key="1">
    <citation type="journal article" date="2008" name="Genome Biol.">
        <title>Encapsulated in silica: genome, proteome and physiology of the thermophilic bacterium Anoxybacillus flavithermus WK1.</title>
        <authorList>
            <person name="Saw J.H."/>
            <person name="Mountain B.W."/>
            <person name="Feng L."/>
            <person name="Omelchenko M.V."/>
            <person name="Hou S."/>
            <person name="Saito J.A."/>
            <person name="Stott M.B."/>
            <person name="Li D."/>
            <person name="Zhao G."/>
            <person name="Wu J."/>
            <person name="Galperin M.Y."/>
            <person name="Koonin E.V."/>
            <person name="Makarova K.S."/>
            <person name="Wolf Y.I."/>
            <person name="Rigden D.J."/>
            <person name="Dunfield P.F."/>
            <person name="Wang L."/>
            <person name="Alam M."/>
        </authorList>
    </citation>
    <scope>NUCLEOTIDE SEQUENCE [LARGE SCALE GENOMIC DNA]</scope>
    <source>
        <strain evidence="6">DSM 21510 / WK1</strain>
    </source>
</reference>
<dbReference type="PANTHER" id="PTHR46847:SF1">
    <property type="entry name" value="D-ALLOSE-BINDING PERIPLASMIC PROTEIN-RELATED"/>
    <property type="match status" value="1"/>
</dbReference>
<dbReference type="InterPro" id="IPR028082">
    <property type="entry name" value="Peripla_BP_I"/>
</dbReference>
<dbReference type="Proteomes" id="UP000000742">
    <property type="component" value="Chromosome"/>
</dbReference>
<sequence length="332" mass="37527">MKKIMAQKKWTISLIVLLLLFLYVFFHFITVTKQLEKTVAKLQHEQKETSHLPHVILISQEFDNPYWRKIEQGAKEAGKNYDVNIEYIGPLRTSVDEQVKLLEKAIASRVDGIIVQNLKDEAFIPLIDKAISRNIPVITIDADAPKSRRIAYVGTNNFEAGQLLGKAVVSRVEGERELGVMIGTDTSENQRLRLQGFLSVIAEHPRLKVVSVASSNISRIQASIQAEQMLRKHPHISVMVGTSALDAIGIRMATKNLHRQDIQIFGFDDVEETIEAIQQGDIVATVVQKPYDMGYSAVKLMVEHLSGKQIQKEHFTAIEVIDRQNVQQERNK</sequence>
<comment type="similarity">
    <text evidence="2">Belongs to the bacterial solute-binding protein 2 family.</text>
</comment>
<dbReference type="STRING" id="491915.Aflv_1307"/>
<protein>
    <submittedName>
        <fullName evidence="5">ABC-type sugar transport system, periplasmic component</fullName>
    </submittedName>
</protein>
<dbReference type="Pfam" id="PF13407">
    <property type="entry name" value="Peripla_BP_4"/>
    <property type="match status" value="1"/>
</dbReference>
<keyword evidence="5" id="KW-0762">Sugar transport</keyword>
<dbReference type="HOGENOM" id="CLU_037628_3_3_9"/>
<dbReference type="KEGG" id="afl:Aflv_1307"/>
<gene>
    <name evidence="5" type="primary">rbsB</name>
    <name evidence="5" type="ordered locus">Aflv_1307</name>
</gene>
<dbReference type="CDD" id="cd06314">
    <property type="entry name" value="PBP1_tmGBP"/>
    <property type="match status" value="1"/>
</dbReference>
<name>B7GJK7_ANOFW</name>
<evidence type="ECO:0000256" key="3">
    <source>
        <dbReference type="ARBA" id="ARBA00022729"/>
    </source>
</evidence>